<dbReference type="InterPro" id="IPR044206">
    <property type="entry name" value="EGC1/2"/>
</dbReference>
<dbReference type="Gene3D" id="2.40.40.10">
    <property type="entry name" value="RlpA-like domain"/>
    <property type="match status" value="1"/>
</dbReference>
<dbReference type="EMBL" id="JBBWWR010000014">
    <property type="protein sequence ID" value="KAK8953035.1"/>
    <property type="molecule type" value="Genomic_DNA"/>
</dbReference>
<dbReference type="InterPro" id="IPR009009">
    <property type="entry name" value="RlpA-like_DPBB"/>
</dbReference>
<dbReference type="SUPFAM" id="SSF50685">
    <property type="entry name" value="Barwin-like endoglucanases"/>
    <property type="match status" value="1"/>
</dbReference>
<accession>A0ABR2LVZ5</accession>
<evidence type="ECO:0000313" key="2">
    <source>
        <dbReference type="EMBL" id="KAK8953035.1"/>
    </source>
</evidence>
<keyword evidence="3" id="KW-1185">Reference proteome</keyword>
<dbReference type="PANTHER" id="PTHR47295">
    <property type="entry name" value="EG45-LIKE DOMAIN CONTAINING PROTEIN 1-RELATED"/>
    <property type="match status" value="1"/>
</dbReference>
<sequence>MHAASECFQEQPLDPNLFLISLGHRLWDNGRACGDLYDVTCLPQPGNQCVAHEGGSLTVRAKVVDRCKYCGHLDMLLSLEAYASIAKVFDGNGSIMVSFEKVIARQLAIAC</sequence>
<comment type="caution">
    <text evidence="2">The sequence shown here is derived from an EMBL/GenBank/DDBJ whole genome shotgun (WGS) entry which is preliminary data.</text>
</comment>
<gene>
    <name evidence="2" type="ORF">KSP40_PGU007147</name>
</gene>
<dbReference type="Proteomes" id="UP001412067">
    <property type="component" value="Unassembled WGS sequence"/>
</dbReference>
<organism evidence="2 3">
    <name type="scientific">Platanthera guangdongensis</name>
    <dbReference type="NCBI Taxonomy" id="2320717"/>
    <lineage>
        <taxon>Eukaryota</taxon>
        <taxon>Viridiplantae</taxon>
        <taxon>Streptophyta</taxon>
        <taxon>Embryophyta</taxon>
        <taxon>Tracheophyta</taxon>
        <taxon>Spermatophyta</taxon>
        <taxon>Magnoliopsida</taxon>
        <taxon>Liliopsida</taxon>
        <taxon>Asparagales</taxon>
        <taxon>Orchidaceae</taxon>
        <taxon>Orchidoideae</taxon>
        <taxon>Orchideae</taxon>
        <taxon>Orchidinae</taxon>
        <taxon>Platanthera</taxon>
    </lineage>
</organism>
<name>A0ABR2LVZ5_9ASPA</name>
<evidence type="ECO:0000259" key="1">
    <source>
        <dbReference type="Pfam" id="PF03330"/>
    </source>
</evidence>
<protein>
    <recommendedName>
        <fullName evidence="1">RlpA-like protein double-psi beta-barrel domain-containing protein</fullName>
    </recommendedName>
</protein>
<proteinExistence type="predicted"/>
<dbReference type="InterPro" id="IPR036908">
    <property type="entry name" value="RlpA-like_sf"/>
</dbReference>
<dbReference type="PANTHER" id="PTHR47295:SF2">
    <property type="entry name" value="EG45-LIKE DOMAIN CONTAINING PROTEIN 1-RELATED"/>
    <property type="match status" value="1"/>
</dbReference>
<evidence type="ECO:0000313" key="3">
    <source>
        <dbReference type="Proteomes" id="UP001412067"/>
    </source>
</evidence>
<reference evidence="2 3" key="1">
    <citation type="journal article" date="2022" name="Nat. Plants">
        <title>Genomes of leafy and leafless Platanthera orchids illuminate the evolution of mycoheterotrophy.</title>
        <authorList>
            <person name="Li M.H."/>
            <person name="Liu K.W."/>
            <person name="Li Z."/>
            <person name="Lu H.C."/>
            <person name="Ye Q.L."/>
            <person name="Zhang D."/>
            <person name="Wang J.Y."/>
            <person name="Li Y.F."/>
            <person name="Zhong Z.M."/>
            <person name="Liu X."/>
            <person name="Yu X."/>
            <person name="Liu D.K."/>
            <person name="Tu X.D."/>
            <person name="Liu B."/>
            <person name="Hao Y."/>
            <person name="Liao X.Y."/>
            <person name="Jiang Y.T."/>
            <person name="Sun W.H."/>
            <person name="Chen J."/>
            <person name="Chen Y.Q."/>
            <person name="Ai Y."/>
            <person name="Zhai J.W."/>
            <person name="Wu S.S."/>
            <person name="Zhou Z."/>
            <person name="Hsiao Y.Y."/>
            <person name="Wu W.L."/>
            <person name="Chen Y.Y."/>
            <person name="Lin Y.F."/>
            <person name="Hsu J.L."/>
            <person name="Li C.Y."/>
            <person name="Wang Z.W."/>
            <person name="Zhao X."/>
            <person name="Zhong W.Y."/>
            <person name="Ma X.K."/>
            <person name="Ma L."/>
            <person name="Huang J."/>
            <person name="Chen G.Z."/>
            <person name="Huang M.Z."/>
            <person name="Huang L."/>
            <person name="Peng D.H."/>
            <person name="Luo Y.B."/>
            <person name="Zou S.Q."/>
            <person name="Chen S.P."/>
            <person name="Lan S."/>
            <person name="Tsai W.C."/>
            <person name="Van de Peer Y."/>
            <person name="Liu Z.J."/>
        </authorList>
    </citation>
    <scope>NUCLEOTIDE SEQUENCE [LARGE SCALE GENOMIC DNA]</scope>
    <source>
        <strain evidence="2">Lor288</strain>
    </source>
</reference>
<feature type="domain" description="RlpA-like protein double-psi beta-barrel" evidence="1">
    <location>
        <begin position="24"/>
        <end position="97"/>
    </location>
</feature>
<dbReference type="Pfam" id="PF03330">
    <property type="entry name" value="DPBB_1"/>
    <property type="match status" value="1"/>
</dbReference>